<evidence type="ECO:0000256" key="1">
    <source>
        <dbReference type="SAM" id="SignalP"/>
    </source>
</evidence>
<reference evidence="2 3" key="1">
    <citation type="journal article" date="2015" name="G3 (Bethesda)">
        <title>Insights into Ongoing Evolution of the Hexachlorocyclohexane Catabolic Pathway from Comparative Genomics of Ten Sphingomonadaceae Strains.</title>
        <authorList>
            <person name="Pearce S.L."/>
            <person name="Oakeshott J.G."/>
            <person name="Pandey G."/>
        </authorList>
    </citation>
    <scope>NUCLEOTIDE SEQUENCE [LARGE SCALE GENOMIC DNA]</scope>
    <source>
        <strain evidence="2 3">LL02</strain>
    </source>
</reference>
<keyword evidence="1" id="KW-0732">Signal</keyword>
<evidence type="ECO:0000313" key="3">
    <source>
        <dbReference type="Proteomes" id="UP000052268"/>
    </source>
</evidence>
<proteinExistence type="predicted"/>
<organism evidence="2 3">
    <name type="scientific">Novosphingobium barchaimii LL02</name>
    <dbReference type="NCBI Taxonomy" id="1114963"/>
    <lineage>
        <taxon>Bacteria</taxon>
        <taxon>Pseudomonadati</taxon>
        <taxon>Pseudomonadota</taxon>
        <taxon>Alphaproteobacteria</taxon>
        <taxon>Sphingomonadales</taxon>
        <taxon>Sphingomonadaceae</taxon>
        <taxon>Novosphingobium</taxon>
    </lineage>
</organism>
<feature type="chain" id="PRO_5005293756" description="DUF3060 domain-containing protein" evidence="1">
    <location>
        <begin position="22"/>
        <end position="112"/>
    </location>
</feature>
<dbReference type="PATRIC" id="fig|1114963.3.peg.2066"/>
<evidence type="ECO:0000313" key="2">
    <source>
        <dbReference type="EMBL" id="KMS56455.1"/>
    </source>
</evidence>
<protein>
    <recommendedName>
        <fullName evidence="4">DUF3060 domain-containing protein</fullName>
    </recommendedName>
</protein>
<gene>
    <name evidence="2" type="ORF">V474_16165</name>
</gene>
<feature type="signal peptide" evidence="1">
    <location>
        <begin position="1"/>
        <end position="21"/>
    </location>
</feature>
<dbReference type="Proteomes" id="UP000052268">
    <property type="component" value="Unassembled WGS sequence"/>
</dbReference>
<keyword evidence="3" id="KW-1185">Reference proteome</keyword>
<dbReference type="InterPro" id="IPR021417">
    <property type="entry name" value="DUF3060"/>
</dbReference>
<name>A0A0J8APS4_9SPHN</name>
<dbReference type="Pfam" id="PF11259">
    <property type="entry name" value="DUF3060"/>
    <property type="match status" value="1"/>
</dbReference>
<comment type="caution">
    <text evidence="2">The sequence shown here is derived from an EMBL/GenBank/DDBJ whole genome shotgun (WGS) entry which is preliminary data.</text>
</comment>
<dbReference type="AlphaFoldDB" id="A0A0J8APS4"/>
<dbReference type="EMBL" id="JACU01000004">
    <property type="protein sequence ID" value="KMS56455.1"/>
    <property type="molecule type" value="Genomic_DNA"/>
</dbReference>
<sequence length="112" mass="11262">MPLVRYTVAALAFIAAVPLSAQSSFEGAGETSTLDCDGGTAAITGAGNTIIVTGGCAELVIEGADNRVRVDLARKGSIRITGASNRVSWTTPDGSKPIVKVVGAGNSVSRAK</sequence>
<accession>A0A0J8APS4</accession>
<evidence type="ECO:0008006" key="4">
    <source>
        <dbReference type="Google" id="ProtNLM"/>
    </source>
</evidence>